<evidence type="ECO:0000256" key="2">
    <source>
        <dbReference type="ARBA" id="ARBA00004162"/>
    </source>
</evidence>
<evidence type="ECO:0000256" key="3">
    <source>
        <dbReference type="ARBA" id="ARBA00008281"/>
    </source>
</evidence>
<evidence type="ECO:0000313" key="11">
    <source>
        <dbReference type="EMBL" id="SMA39836.1"/>
    </source>
</evidence>
<dbReference type="InterPro" id="IPR005503">
    <property type="entry name" value="FliL"/>
</dbReference>
<keyword evidence="11" id="KW-0282">Flagellum</keyword>
<dbReference type="PANTHER" id="PTHR35091">
    <property type="entry name" value="FLAGELLAR PROTEIN FLIL"/>
    <property type="match status" value="1"/>
</dbReference>
<keyword evidence="11" id="KW-0969">Cilium</keyword>
<keyword evidence="6 10" id="KW-0812">Transmembrane</keyword>
<reference evidence="11 12" key="1">
    <citation type="submission" date="2017-03" db="EMBL/GenBank/DDBJ databases">
        <authorList>
            <person name="Afonso C.L."/>
            <person name="Miller P.J."/>
            <person name="Scott M.A."/>
            <person name="Spackman E."/>
            <person name="Goraichik I."/>
            <person name="Dimitrov K.M."/>
            <person name="Suarez D.L."/>
            <person name="Swayne D.E."/>
        </authorList>
    </citation>
    <scope>NUCLEOTIDE SEQUENCE [LARGE SCALE GENOMIC DNA]</scope>
    <source>
        <strain evidence="11">SB41UT1</strain>
    </source>
</reference>
<dbReference type="AlphaFoldDB" id="A0A1X7AGT1"/>
<dbReference type="GO" id="GO:0006935">
    <property type="term" value="P:chemotaxis"/>
    <property type="evidence" value="ECO:0007669"/>
    <property type="project" value="UniProtKB-KW"/>
</dbReference>
<proteinExistence type="inferred from homology"/>
<dbReference type="Pfam" id="PF03748">
    <property type="entry name" value="FliL"/>
    <property type="match status" value="1"/>
</dbReference>
<comment type="function">
    <text evidence="1 10">Controls the rotational direction of flagella during chemotaxis.</text>
</comment>
<dbReference type="GO" id="GO:0071978">
    <property type="term" value="P:bacterial-type flagellum-dependent swarming motility"/>
    <property type="evidence" value="ECO:0007669"/>
    <property type="project" value="TreeGrafter"/>
</dbReference>
<evidence type="ECO:0000256" key="9">
    <source>
        <dbReference type="ARBA" id="ARBA00023136"/>
    </source>
</evidence>
<keyword evidence="4" id="KW-1003">Cell membrane</keyword>
<protein>
    <recommendedName>
        <fullName evidence="10">Flagellar protein FliL</fullName>
    </recommendedName>
</protein>
<dbReference type="EMBL" id="FWPT01000002">
    <property type="protein sequence ID" value="SMA39836.1"/>
    <property type="molecule type" value="Genomic_DNA"/>
</dbReference>
<keyword evidence="11" id="KW-0966">Cell projection</keyword>
<evidence type="ECO:0000256" key="6">
    <source>
        <dbReference type="ARBA" id="ARBA00022692"/>
    </source>
</evidence>
<keyword evidence="9 10" id="KW-0472">Membrane</keyword>
<evidence type="ECO:0000256" key="8">
    <source>
        <dbReference type="ARBA" id="ARBA00022989"/>
    </source>
</evidence>
<evidence type="ECO:0000256" key="4">
    <source>
        <dbReference type="ARBA" id="ARBA00022475"/>
    </source>
</evidence>
<evidence type="ECO:0000313" key="12">
    <source>
        <dbReference type="Proteomes" id="UP000196573"/>
    </source>
</evidence>
<evidence type="ECO:0000256" key="10">
    <source>
        <dbReference type="RuleBase" id="RU364125"/>
    </source>
</evidence>
<comment type="subcellular location">
    <subcellularLocation>
        <location evidence="10">Cell inner membrane</location>
    </subcellularLocation>
    <subcellularLocation>
        <location evidence="2">Cell membrane</location>
        <topology evidence="2">Single-pass membrane protein</topology>
    </subcellularLocation>
</comment>
<dbReference type="GO" id="GO:0005886">
    <property type="term" value="C:plasma membrane"/>
    <property type="evidence" value="ECO:0007669"/>
    <property type="project" value="UniProtKB-SubCell"/>
</dbReference>
<comment type="similarity">
    <text evidence="3 10">Belongs to the FliL family.</text>
</comment>
<evidence type="ECO:0000256" key="1">
    <source>
        <dbReference type="ARBA" id="ARBA00002254"/>
    </source>
</evidence>
<keyword evidence="8 10" id="KW-1133">Transmembrane helix</keyword>
<organism evidence="11 12">
    <name type="scientific">Parendozoicomonas haliclonae</name>
    <dbReference type="NCBI Taxonomy" id="1960125"/>
    <lineage>
        <taxon>Bacteria</taxon>
        <taxon>Pseudomonadati</taxon>
        <taxon>Pseudomonadota</taxon>
        <taxon>Gammaproteobacteria</taxon>
        <taxon>Oceanospirillales</taxon>
        <taxon>Endozoicomonadaceae</taxon>
        <taxon>Parendozoicomonas</taxon>
    </lineage>
</organism>
<keyword evidence="7 10" id="KW-0283">Flagellar rotation</keyword>
<name>A0A1X7AGT1_9GAMM</name>
<dbReference type="PANTHER" id="PTHR35091:SF2">
    <property type="entry name" value="FLAGELLAR PROTEIN FLIL"/>
    <property type="match status" value="1"/>
</dbReference>
<keyword evidence="5 10" id="KW-0145">Chemotaxis</keyword>
<dbReference type="GO" id="GO:0009425">
    <property type="term" value="C:bacterial-type flagellum basal body"/>
    <property type="evidence" value="ECO:0007669"/>
    <property type="project" value="InterPro"/>
</dbReference>
<accession>A0A1X7AGT1</accession>
<dbReference type="OrthoDB" id="7063251at2"/>
<sequence>MADEDDNKEKDSKESGKSSSSMMLIIAIVGLLVVGGGGAAFFMMGAEKEESEEEIVKKALFHNLEPFVISLTGDRKPHYLQLELAIMTREEPMVMVLEENTPLIRNELIGFLNGMTYKDALLADTPDRLRKGSLEKVREALSELGGEQVEDVMIVNMVIQ</sequence>
<keyword evidence="12" id="KW-1185">Reference proteome</keyword>
<evidence type="ECO:0000256" key="5">
    <source>
        <dbReference type="ARBA" id="ARBA00022500"/>
    </source>
</evidence>
<gene>
    <name evidence="11" type="ORF">EHSB41UT_01102</name>
</gene>
<feature type="transmembrane region" description="Helical" evidence="10">
    <location>
        <begin position="20"/>
        <end position="42"/>
    </location>
</feature>
<dbReference type="Proteomes" id="UP000196573">
    <property type="component" value="Unassembled WGS sequence"/>
</dbReference>
<dbReference type="RefSeq" id="WP_087107682.1">
    <property type="nucleotide sequence ID" value="NZ_CBCSCN010000001.1"/>
</dbReference>
<keyword evidence="10" id="KW-0997">Cell inner membrane</keyword>
<evidence type="ECO:0000256" key="7">
    <source>
        <dbReference type="ARBA" id="ARBA00022779"/>
    </source>
</evidence>